<proteinExistence type="predicted"/>
<evidence type="ECO:0000313" key="1">
    <source>
        <dbReference type="EMBL" id="MDT3768160.1"/>
    </source>
</evidence>
<organism evidence="1 2">
    <name type="scientific">Gleimia hominis</name>
    <dbReference type="NCBI Taxonomy" id="595468"/>
    <lineage>
        <taxon>Bacteria</taxon>
        <taxon>Bacillati</taxon>
        <taxon>Actinomycetota</taxon>
        <taxon>Actinomycetes</taxon>
        <taxon>Actinomycetales</taxon>
        <taxon>Actinomycetaceae</taxon>
        <taxon>Gleimia</taxon>
    </lineage>
</organism>
<accession>A0ABU3ICQ9</accession>
<gene>
    <name evidence="1" type="ORF">QS713_08820</name>
</gene>
<reference evidence="1 2" key="1">
    <citation type="submission" date="2023-06" db="EMBL/GenBank/DDBJ databases">
        <title>Draft genome sequence of Gleimia hominis type strain CCUG 57540T.</title>
        <authorList>
            <person name="Salva-Serra F."/>
            <person name="Cardew S."/>
            <person name="Jensie Markopoulos S."/>
            <person name="Ohlen M."/>
            <person name="Inganas E."/>
            <person name="Svensson-Stadler L."/>
            <person name="Moore E.R.B."/>
        </authorList>
    </citation>
    <scope>NUCLEOTIDE SEQUENCE [LARGE SCALE GENOMIC DNA]</scope>
    <source>
        <strain evidence="1 2">CCUG 57540</strain>
    </source>
</reference>
<name>A0ABU3ICQ9_9ACTO</name>
<keyword evidence="2" id="KW-1185">Reference proteome</keyword>
<dbReference type="EMBL" id="JASXSX010000006">
    <property type="protein sequence ID" value="MDT3768160.1"/>
    <property type="molecule type" value="Genomic_DNA"/>
</dbReference>
<dbReference type="Proteomes" id="UP001247542">
    <property type="component" value="Unassembled WGS sequence"/>
</dbReference>
<dbReference type="RefSeq" id="WP_313274617.1">
    <property type="nucleotide sequence ID" value="NZ_JASXSX010000006.1"/>
</dbReference>
<evidence type="ECO:0000313" key="2">
    <source>
        <dbReference type="Proteomes" id="UP001247542"/>
    </source>
</evidence>
<comment type="caution">
    <text evidence="1">The sequence shown here is derived from an EMBL/GenBank/DDBJ whole genome shotgun (WGS) entry which is preliminary data.</text>
</comment>
<sequence length="58" mass="6612">MFTRLTYIALAHLHLSVEQAELMVFGVLLDLVECWRIETGRAKPARVWFIDDVIPAGV</sequence>
<protein>
    <submittedName>
        <fullName evidence="1">Uncharacterized protein</fullName>
    </submittedName>
</protein>